<protein>
    <submittedName>
        <fullName evidence="1">Uncharacterized protein</fullName>
    </submittedName>
</protein>
<sequence length="122" mass="14254">MNDEFDGFLDLNKCLEDYIKLSDPQSMLDEEEKIAQNFVNDLKKLPRPRSKISKAGYTHLIDTFTYRRTKDDIAVGWGKYYGRMVEDGSVQMKKGGTPHLVPTWNRNSDKYISDFKKRNNLI</sequence>
<evidence type="ECO:0000313" key="1">
    <source>
        <dbReference type="EMBL" id="DAF60802.1"/>
    </source>
</evidence>
<proteinExistence type="predicted"/>
<dbReference type="EMBL" id="BK032797">
    <property type="protein sequence ID" value="DAF60802.1"/>
    <property type="molecule type" value="Genomic_DNA"/>
</dbReference>
<name>A0A8S5TDG2_9CAUD</name>
<reference evidence="1" key="1">
    <citation type="journal article" date="2021" name="Proc. Natl. Acad. Sci. U.S.A.">
        <title>A Catalog of Tens of Thousands of Viruses from Human Metagenomes Reveals Hidden Associations with Chronic Diseases.</title>
        <authorList>
            <person name="Tisza M.J."/>
            <person name="Buck C.B."/>
        </authorList>
    </citation>
    <scope>NUCLEOTIDE SEQUENCE</scope>
    <source>
        <strain evidence="1">CtNZc11</strain>
    </source>
</reference>
<accession>A0A8S5TDG2</accession>
<organism evidence="1">
    <name type="scientific">Siphoviridae sp. ctNZc11</name>
    <dbReference type="NCBI Taxonomy" id="2827858"/>
    <lineage>
        <taxon>Viruses</taxon>
        <taxon>Duplodnaviria</taxon>
        <taxon>Heunggongvirae</taxon>
        <taxon>Uroviricota</taxon>
        <taxon>Caudoviricetes</taxon>
    </lineage>
</organism>